<feature type="transmembrane region" description="Helical" evidence="9">
    <location>
        <begin position="625"/>
        <end position="644"/>
    </location>
</feature>
<feature type="transmembrane region" description="Helical" evidence="9">
    <location>
        <begin position="512"/>
        <end position="531"/>
    </location>
</feature>
<keyword evidence="4 9" id="KW-1133">Transmembrane helix</keyword>
<keyword evidence="2 9" id="KW-0812">Transmembrane</keyword>
<evidence type="ECO:0000256" key="5">
    <source>
        <dbReference type="ARBA" id="ARBA00023043"/>
    </source>
</evidence>
<gene>
    <name evidence="11" type="ORF">PVK06_013313</name>
</gene>
<dbReference type="SMART" id="SM00248">
    <property type="entry name" value="ANK"/>
    <property type="match status" value="5"/>
</dbReference>
<proteinExistence type="predicted"/>
<evidence type="ECO:0000256" key="8">
    <source>
        <dbReference type="SAM" id="MobiDB-lite"/>
    </source>
</evidence>
<dbReference type="PANTHER" id="PTHR24186">
    <property type="entry name" value="PROTEIN PHOSPHATASE 1 REGULATORY SUBUNIT"/>
    <property type="match status" value="1"/>
</dbReference>
<dbReference type="PROSITE" id="PS50088">
    <property type="entry name" value="ANK_REPEAT"/>
    <property type="match status" value="2"/>
</dbReference>
<dbReference type="PROSITE" id="PS50297">
    <property type="entry name" value="ANK_REP_REGION"/>
    <property type="match status" value="2"/>
</dbReference>
<reference evidence="11 12" key="1">
    <citation type="submission" date="2023-03" db="EMBL/GenBank/DDBJ databases">
        <title>WGS of Gossypium arboreum.</title>
        <authorList>
            <person name="Yu D."/>
        </authorList>
    </citation>
    <scope>NUCLEOTIDE SEQUENCE [LARGE SCALE GENOMIC DNA]</scope>
    <source>
        <tissue evidence="11">Leaf</tissue>
    </source>
</reference>
<dbReference type="Pfam" id="PF13962">
    <property type="entry name" value="PGG"/>
    <property type="match status" value="1"/>
</dbReference>
<evidence type="ECO:0000259" key="10">
    <source>
        <dbReference type="Pfam" id="PF13962"/>
    </source>
</evidence>
<evidence type="ECO:0000313" key="11">
    <source>
        <dbReference type="EMBL" id="KAK5837503.1"/>
    </source>
</evidence>
<feature type="compositionally biased region" description="Basic and acidic residues" evidence="8">
    <location>
        <begin position="98"/>
        <end position="108"/>
    </location>
</feature>
<dbReference type="Pfam" id="PF12796">
    <property type="entry name" value="Ank_2"/>
    <property type="match status" value="1"/>
</dbReference>
<evidence type="ECO:0000256" key="6">
    <source>
        <dbReference type="ARBA" id="ARBA00023136"/>
    </source>
</evidence>
<evidence type="ECO:0000256" key="9">
    <source>
        <dbReference type="SAM" id="Phobius"/>
    </source>
</evidence>
<evidence type="ECO:0000256" key="2">
    <source>
        <dbReference type="ARBA" id="ARBA00022692"/>
    </source>
</evidence>
<feature type="domain" description="PGG" evidence="10">
    <location>
        <begin position="502"/>
        <end position="619"/>
    </location>
</feature>
<dbReference type="EMBL" id="JARKNE010000004">
    <property type="protein sequence ID" value="KAK5837503.1"/>
    <property type="molecule type" value="Genomic_DNA"/>
</dbReference>
<dbReference type="SUPFAM" id="SSF48403">
    <property type="entry name" value="Ankyrin repeat"/>
    <property type="match status" value="1"/>
</dbReference>
<feature type="repeat" description="ANK" evidence="7">
    <location>
        <begin position="219"/>
        <end position="251"/>
    </location>
</feature>
<keyword evidence="12" id="KW-1185">Reference proteome</keyword>
<feature type="transmembrane region" description="Helical" evidence="9">
    <location>
        <begin position="596"/>
        <end position="619"/>
    </location>
</feature>
<organism evidence="11 12">
    <name type="scientific">Gossypium arboreum</name>
    <name type="common">Tree cotton</name>
    <name type="synonym">Gossypium nanking</name>
    <dbReference type="NCBI Taxonomy" id="29729"/>
    <lineage>
        <taxon>Eukaryota</taxon>
        <taxon>Viridiplantae</taxon>
        <taxon>Streptophyta</taxon>
        <taxon>Embryophyta</taxon>
        <taxon>Tracheophyta</taxon>
        <taxon>Spermatophyta</taxon>
        <taxon>Magnoliopsida</taxon>
        <taxon>eudicotyledons</taxon>
        <taxon>Gunneridae</taxon>
        <taxon>Pentapetalae</taxon>
        <taxon>rosids</taxon>
        <taxon>malvids</taxon>
        <taxon>Malvales</taxon>
        <taxon>Malvaceae</taxon>
        <taxon>Malvoideae</taxon>
        <taxon>Gossypium</taxon>
    </lineage>
</organism>
<evidence type="ECO:0000256" key="4">
    <source>
        <dbReference type="ARBA" id="ARBA00022989"/>
    </source>
</evidence>
<accession>A0ABR0QF94</accession>
<sequence length="647" mass="71796">MIPLFMAAKQGYRGTVSKILSSCPDCCEKVDKKSLNSLHYMAFRDSVFQLLGSSVFKRGGFEIVYESARNLMELEGAFGIIPQEAYNAQNHFRKQHHKQEYRSTKMEPEEPEENITHMDASLYKAAAEGNIEVFNNNQGLQLESLKTLNHDNVLHVNLATQENSFDRFLSTIVFFLPLPEPFSSALISFIAIIKVKRRSNFIKQILSQCPSLLLQTNARGQTPLHVGARYGHSAIVKLLIKSCAKARDGDLEKLGTDQLIAVREMLRITDQESNTALHEAAGCGNVEVVKALLEFEDPDFPYSANKKQETPLYIAAKRGDGGVLSVLLDKSTSTARGGPHCRTVLHAAAMAGDARCFSVVEELLKRDVSAAYVGDKKRGMTPLLMAARQGYDVTVSKILSLCPDCCEKVDNKGLNLLHYQAFRHPLRQMSLEPWIEEYGSVRNLMELEGSFGMKPQEVKNAFGSEKHHHKQKQIKELLEEIQNDQVAEEPVRPILLPTTSPENLDKTREAQLIVAALIATVAFAAAITVPGGLESEKGSEQGTPFLIHEAAFKAFVVTNALAFIFSISALIVHLEVLDRLLSGVVRREKVLNRARYVTVLLGYATVAMVVAFSTGGYVVLKPSHVLAIVTYLICPVFILCMWLFTSK</sequence>
<dbReference type="Proteomes" id="UP001358586">
    <property type="component" value="Chromosome 4"/>
</dbReference>
<evidence type="ECO:0000256" key="3">
    <source>
        <dbReference type="ARBA" id="ARBA00022737"/>
    </source>
</evidence>
<name>A0ABR0QF94_GOSAR</name>
<feature type="repeat" description="ANK" evidence="7">
    <location>
        <begin position="272"/>
        <end position="294"/>
    </location>
</feature>
<feature type="transmembrane region" description="Helical" evidence="9">
    <location>
        <begin position="168"/>
        <end position="193"/>
    </location>
</feature>
<keyword evidence="5 7" id="KW-0040">ANK repeat</keyword>
<feature type="region of interest" description="Disordered" evidence="8">
    <location>
        <begin position="92"/>
        <end position="111"/>
    </location>
</feature>
<protein>
    <recommendedName>
        <fullName evidence="10">PGG domain-containing protein</fullName>
    </recommendedName>
</protein>
<feature type="transmembrane region" description="Helical" evidence="9">
    <location>
        <begin position="551"/>
        <end position="576"/>
    </location>
</feature>
<comment type="subcellular location">
    <subcellularLocation>
        <location evidence="1">Membrane</location>
        <topology evidence="1">Multi-pass membrane protein</topology>
    </subcellularLocation>
</comment>
<dbReference type="PANTHER" id="PTHR24186:SF50">
    <property type="entry name" value="ANKYRIN REPEAT-CONTAINING PROTEIN ITN1-LIKE ISOFORM X1"/>
    <property type="match status" value="1"/>
</dbReference>
<keyword evidence="6 9" id="KW-0472">Membrane</keyword>
<dbReference type="InterPro" id="IPR036770">
    <property type="entry name" value="Ankyrin_rpt-contain_sf"/>
</dbReference>
<dbReference type="Gene3D" id="1.25.40.20">
    <property type="entry name" value="Ankyrin repeat-containing domain"/>
    <property type="match status" value="3"/>
</dbReference>
<keyword evidence="3" id="KW-0677">Repeat</keyword>
<comment type="caution">
    <text evidence="11">The sequence shown here is derived from an EMBL/GenBank/DDBJ whole genome shotgun (WGS) entry which is preliminary data.</text>
</comment>
<evidence type="ECO:0000256" key="1">
    <source>
        <dbReference type="ARBA" id="ARBA00004141"/>
    </source>
</evidence>
<evidence type="ECO:0000313" key="12">
    <source>
        <dbReference type="Proteomes" id="UP001358586"/>
    </source>
</evidence>
<evidence type="ECO:0000256" key="7">
    <source>
        <dbReference type="PROSITE-ProRule" id="PRU00023"/>
    </source>
</evidence>
<dbReference type="InterPro" id="IPR026961">
    <property type="entry name" value="PGG_dom"/>
</dbReference>
<dbReference type="Pfam" id="PF00023">
    <property type="entry name" value="Ank"/>
    <property type="match status" value="1"/>
</dbReference>
<dbReference type="InterPro" id="IPR002110">
    <property type="entry name" value="Ankyrin_rpt"/>
</dbReference>